<evidence type="ECO:0000313" key="3">
    <source>
        <dbReference type="Proteomes" id="UP001139226"/>
    </source>
</evidence>
<keyword evidence="3" id="KW-1185">Reference proteome</keyword>
<dbReference type="InterPro" id="IPR007345">
    <property type="entry name" value="Polysacch_pyruvyl_Trfase"/>
</dbReference>
<feature type="domain" description="Polysaccharide pyruvyl transferase" evidence="1">
    <location>
        <begin position="55"/>
        <end position="205"/>
    </location>
</feature>
<dbReference type="GO" id="GO:0016740">
    <property type="term" value="F:transferase activity"/>
    <property type="evidence" value="ECO:0007669"/>
    <property type="project" value="UniProtKB-KW"/>
</dbReference>
<protein>
    <submittedName>
        <fullName evidence="2">Polysaccharide pyruvyl transferase family protein</fullName>
    </submittedName>
</protein>
<dbReference type="EMBL" id="JAKVTV010000001">
    <property type="protein sequence ID" value="MCH4821597.1"/>
    <property type="molecule type" value="Genomic_DNA"/>
</dbReference>
<organism evidence="2 3">
    <name type="scientific">Christiangramia lutea</name>
    <dbReference type="NCBI Taxonomy" id="1607951"/>
    <lineage>
        <taxon>Bacteria</taxon>
        <taxon>Pseudomonadati</taxon>
        <taxon>Bacteroidota</taxon>
        <taxon>Flavobacteriia</taxon>
        <taxon>Flavobacteriales</taxon>
        <taxon>Flavobacteriaceae</taxon>
        <taxon>Christiangramia</taxon>
    </lineage>
</organism>
<keyword evidence="2" id="KW-0808">Transferase</keyword>
<sequence length="290" mass="33143">MVAKKSKISLFYWSEIKFAGRSEENYGDLLSKYIVEKLSGWQVKWVQPKKQSWYKINKKNYLAIGSIIHHANSNSVVWGSGIIDQKQLVQKAKFLAVRGPRTRDYLLSKNYNCPEVYGDPGILLPLLYNPSVKKKYPIGIIPHYTDYNEINKVFDEVEGVKVIDLLCKDVEQVTREIFMCEKTISSSLHGLIVSHAYNIPSIWVEFSDNLFGDGIKFLDYFESVGMQTYIAKTTPGELVLTQIQDLFEKFPNLPEEGIIQALQKGLLNAFPLALSHSSEKILEKLDDVIR</sequence>
<dbReference type="Proteomes" id="UP001139226">
    <property type="component" value="Unassembled WGS sequence"/>
</dbReference>
<proteinExistence type="predicted"/>
<dbReference type="AlphaFoldDB" id="A0A9X1UZS1"/>
<accession>A0A9X1UZS1</accession>
<name>A0A9X1UZS1_9FLAO</name>
<evidence type="ECO:0000259" key="1">
    <source>
        <dbReference type="Pfam" id="PF04230"/>
    </source>
</evidence>
<comment type="caution">
    <text evidence="2">The sequence shown here is derived from an EMBL/GenBank/DDBJ whole genome shotgun (WGS) entry which is preliminary data.</text>
</comment>
<reference evidence="2" key="1">
    <citation type="submission" date="2022-03" db="EMBL/GenBank/DDBJ databases">
        <title>Gramella crocea sp. nov., isolated from activated sludge of a seafood processing plant.</title>
        <authorList>
            <person name="Zhang X."/>
        </authorList>
    </citation>
    <scope>NUCLEOTIDE SEQUENCE</scope>
    <source>
        <strain evidence="2">YJ019</strain>
    </source>
</reference>
<dbReference type="Pfam" id="PF04230">
    <property type="entry name" value="PS_pyruv_trans"/>
    <property type="match status" value="1"/>
</dbReference>
<dbReference type="RefSeq" id="WP_240712897.1">
    <property type="nucleotide sequence ID" value="NZ_JAKVTV010000001.1"/>
</dbReference>
<evidence type="ECO:0000313" key="2">
    <source>
        <dbReference type="EMBL" id="MCH4821597.1"/>
    </source>
</evidence>
<gene>
    <name evidence="2" type="ORF">ML462_00290</name>
</gene>